<accession>A0A916LH22</accession>
<feature type="compositionally biased region" description="Polar residues" evidence="1">
    <location>
        <begin position="38"/>
        <end position="47"/>
    </location>
</feature>
<dbReference type="Proteomes" id="UP000039021">
    <property type="component" value="Unassembled WGS sequence"/>
</dbReference>
<gene>
    <name evidence="2" type="ORF">ERS007739_05033</name>
</gene>
<sequence>MINPAPNSTRNSSQRANNNVRIGGAVRSFPRKIIRKPVSSSSDSQPNEYHACPTLTMDR</sequence>
<protein>
    <submittedName>
        <fullName evidence="2">Uncharacterized protein</fullName>
    </submittedName>
</protein>
<evidence type="ECO:0000313" key="2">
    <source>
        <dbReference type="EMBL" id="CPB05721.1"/>
    </source>
</evidence>
<organism evidence="2 3">
    <name type="scientific">Mycobacterium tuberculosis</name>
    <dbReference type="NCBI Taxonomy" id="1773"/>
    <lineage>
        <taxon>Bacteria</taxon>
        <taxon>Bacillati</taxon>
        <taxon>Actinomycetota</taxon>
        <taxon>Actinomycetes</taxon>
        <taxon>Mycobacteriales</taxon>
        <taxon>Mycobacteriaceae</taxon>
        <taxon>Mycobacterium</taxon>
        <taxon>Mycobacterium tuberculosis complex</taxon>
    </lineage>
</organism>
<evidence type="ECO:0000313" key="3">
    <source>
        <dbReference type="Proteomes" id="UP000039021"/>
    </source>
</evidence>
<reference evidence="3" key="1">
    <citation type="submission" date="2015-03" db="EMBL/GenBank/DDBJ databases">
        <authorList>
            <consortium name="Pathogen Informatics"/>
        </authorList>
    </citation>
    <scope>NUCLEOTIDE SEQUENCE [LARGE SCALE GENOMIC DNA]</scope>
    <source>
        <strain evidence="3">N09902308</strain>
    </source>
</reference>
<feature type="compositionally biased region" description="Polar residues" evidence="1">
    <location>
        <begin position="1"/>
        <end position="20"/>
    </location>
</feature>
<comment type="caution">
    <text evidence="2">The sequence shown here is derived from an EMBL/GenBank/DDBJ whole genome shotgun (WGS) entry which is preliminary data.</text>
</comment>
<feature type="region of interest" description="Disordered" evidence="1">
    <location>
        <begin position="1"/>
        <end position="59"/>
    </location>
</feature>
<proteinExistence type="predicted"/>
<dbReference type="EMBL" id="CSBK01003591">
    <property type="protein sequence ID" value="CPB05721.1"/>
    <property type="molecule type" value="Genomic_DNA"/>
</dbReference>
<evidence type="ECO:0000256" key="1">
    <source>
        <dbReference type="SAM" id="MobiDB-lite"/>
    </source>
</evidence>
<dbReference type="AlphaFoldDB" id="A0A916LH22"/>
<name>A0A916LH22_MYCTX</name>